<evidence type="ECO:0000256" key="2">
    <source>
        <dbReference type="ARBA" id="ARBA00008682"/>
    </source>
</evidence>
<evidence type="ECO:0000256" key="3">
    <source>
        <dbReference type="ARBA" id="ARBA00012729"/>
    </source>
</evidence>
<evidence type="ECO:0000259" key="13">
    <source>
        <dbReference type="PROSITE" id="PS51910"/>
    </source>
</evidence>
<dbReference type="SUPFAM" id="SSF51445">
    <property type="entry name" value="(Trans)glycosidases"/>
    <property type="match status" value="1"/>
</dbReference>
<evidence type="ECO:0000256" key="11">
    <source>
        <dbReference type="PROSITE-ProRule" id="PRU00023"/>
    </source>
</evidence>
<dbReference type="InterPro" id="IPR049207">
    <property type="entry name" value="DUF4246_N"/>
</dbReference>
<evidence type="ECO:0000313" key="14">
    <source>
        <dbReference type="EMBL" id="KAF4207509.1"/>
    </source>
</evidence>
<dbReference type="GO" id="GO:0008843">
    <property type="term" value="F:endochitinase activity"/>
    <property type="evidence" value="ECO:0007669"/>
    <property type="project" value="UniProtKB-EC"/>
</dbReference>
<dbReference type="Pfam" id="PF21666">
    <property type="entry name" value="DUF4246_N"/>
    <property type="match status" value="1"/>
</dbReference>
<dbReference type="Pfam" id="PF14033">
    <property type="entry name" value="DUF4246"/>
    <property type="match status" value="1"/>
</dbReference>
<dbReference type="PROSITE" id="PS50297">
    <property type="entry name" value="ANK_REP_REGION"/>
    <property type="match status" value="4"/>
</dbReference>
<dbReference type="PROSITE" id="PS51910">
    <property type="entry name" value="GH18_2"/>
    <property type="match status" value="1"/>
</dbReference>
<feature type="repeat" description="ANK" evidence="11">
    <location>
        <begin position="1558"/>
        <end position="1591"/>
    </location>
</feature>
<dbReference type="InterPro" id="IPR001223">
    <property type="entry name" value="Glyco_hydro18_cat"/>
</dbReference>
<reference evidence="14" key="1">
    <citation type="journal article" date="2020" name="bioRxiv">
        <title>Genomic and phenotypic heterogeneity of clinical isolates of the human pathogens Aspergillus fumigatus, Aspergillus lentulus and Aspergillus fumigatiaffinis.</title>
        <authorList>
            <person name="dos Santos R.A.C."/>
            <person name="Steenwyk J.L."/>
            <person name="Rivero-Menendez O."/>
            <person name="Mead M.E."/>
            <person name="Silva L.P."/>
            <person name="Bastos R.W."/>
            <person name="Alastruey-Izquierdo A."/>
            <person name="Goldman G.H."/>
            <person name="Rokas A."/>
        </authorList>
    </citation>
    <scope>NUCLEOTIDE SEQUENCE</scope>
    <source>
        <strain evidence="14">CNM-CM8927</strain>
    </source>
</reference>
<name>A0AAN6BRJ0_ASPLE</name>
<dbReference type="Gene3D" id="3.20.20.80">
    <property type="entry name" value="Glycosidases"/>
    <property type="match status" value="1"/>
</dbReference>
<dbReference type="EMBL" id="JAAAPU010000018">
    <property type="protein sequence ID" value="KAF4207509.1"/>
    <property type="molecule type" value="Genomic_DNA"/>
</dbReference>
<evidence type="ECO:0000256" key="7">
    <source>
        <dbReference type="ARBA" id="ARBA00023043"/>
    </source>
</evidence>
<keyword evidence="10" id="KW-0624">Polysaccharide degradation</keyword>
<dbReference type="InterPro" id="IPR036770">
    <property type="entry name" value="Ankyrin_rpt-contain_sf"/>
</dbReference>
<feature type="repeat" description="ANK" evidence="11">
    <location>
        <begin position="1458"/>
        <end position="1490"/>
    </location>
</feature>
<protein>
    <recommendedName>
        <fullName evidence="3">chitinase</fullName>
        <ecNumber evidence="3">3.2.1.14</ecNumber>
    </recommendedName>
</protein>
<evidence type="ECO:0000256" key="8">
    <source>
        <dbReference type="ARBA" id="ARBA00023277"/>
    </source>
</evidence>
<keyword evidence="9 12" id="KW-0326">Glycosidase</keyword>
<evidence type="ECO:0000256" key="10">
    <source>
        <dbReference type="ARBA" id="ARBA00023326"/>
    </source>
</evidence>
<dbReference type="PANTHER" id="PTHR24173">
    <property type="entry name" value="ANKYRIN REPEAT CONTAINING"/>
    <property type="match status" value="1"/>
</dbReference>
<feature type="domain" description="GH18" evidence="13">
    <location>
        <begin position="681"/>
        <end position="1022"/>
    </location>
</feature>
<dbReference type="GO" id="GO:0006032">
    <property type="term" value="P:chitin catabolic process"/>
    <property type="evidence" value="ECO:0007669"/>
    <property type="project" value="UniProtKB-KW"/>
</dbReference>
<feature type="repeat" description="ANK" evidence="11">
    <location>
        <begin position="1491"/>
        <end position="1523"/>
    </location>
</feature>
<feature type="repeat" description="ANK" evidence="11">
    <location>
        <begin position="1424"/>
        <end position="1457"/>
    </location>
</feature>
<proteinExistence type="inferred from homology"/>
<dbReference type="Gene3D" id="3.10.50.10">
    <property type="match status" value="1"/>
</dbReference>
<evidence type="ECO:0000256" key="4">
    <source>
        <dbReference type="ARBA" id="ARBA00022737"/>
    </source>
</evidence>
<accession>A0AAN6BRJ0</accession>
<keyword evidence="6" id="KW-0146">Chitin degradation</keyword>
<organism evidence="14 15">
    <name type="scientific">Aspergillus lentulus</name>
    <dbReference type="NCBI Taxonomy" id="293939"/>
    <lineage>
        <taxon>Eukaryota</taxon>
        <taxon>Fungi</taxon>
        <taxon>Dikarya</taxon>
        <taxon>Ascomycota</taxon>
        <taxon>Pezizomycotina</taxon>
        <taxon>Eurotiomycetes</taxon>
        <taxon>Eurotiomycetidae</taxon>
        <taxon>Eurotiales</taxon>
        <taxon>Aspergillaceae</taxon>
        <taxon>Aspergillus</taxon>
        <taxon>Aspergillus subgen. Fumigati</taxon>
    </lineage>
</organism>
<reference evidence="14" key="2">
    <citation type="submission" date="2020-04" db="EMBL/GenBank/DDBJ databases">
        <authorList>
            <person name="Santos R.A.C."/>
            <person name="Steenwyk J.L."/>
            <person name="Rivero-Menendez O."/>
            <person name="Mead M.E."/>
            <person name="Silva L.P."/>
            <person name="Bastos R.W."/>
            <person name="Alastruey-Izquierdo A."/>
            <person name="Goldman G.H."/>
            <person name="Rokas A."/>
        </authorList>
    </citation>
    <scope>NUCLEOTIDE SEQUENCE</scope>
    <source>
        <strain evidence="14">CNM-CM8927</strain>
    </source>
</reference>
<comment type="catalytic activity">
    <reaction evidence="1">
        <text>Random endo-hydrolysis of N-acetyl-beta-D-glucosaminide (1-&gt;4)-beta-linkages in chitin and chitodextrins.</text>
        <dbReference type="EC" id="3.2.1.14"/>
    </reaction>
</comment>
<comment type="caution">
    <text evidence="14">The sequence shown here is derived from an EMBL/GenBank/DDBJ whole genome shotgun (WGS) entry which is preliminary data.</text>
</comment>
<evidence type="ECO:0000313" key="15">
    <source>
        <dbReference type="Proteomes" id="UP000649114"/>
    </source>
</evidence>
<dbReference type="SMART" id="SM00248">
    <property type="entry name" value="ANK"/>
    <property type="match status" value="13"/>
</dbReference>
<dbReference type="Proteomes" id="UP000649114">
    <property type="component" value="Unassembled WGS sequence"/>
</dbReference>
<dbReference type="InterPro" id="IPR002110">
    <property type="entry name" value="Ankyrin_rpt"/>
</dbReference>
<dbReference type="EC" id="3.2.1.14" evidence="3"/>
<evidence type="ECO:0000256" key="9">
    <source>
        <dbReference type="ARBA" id="ARBA00023295"/>
    </source>
</evidence>
<keyword evidence="8" id="KW-0119">Carbohydrate metabolism</keyword>
<dbReference type="Pfam" id="PF12796">
    <property type="entry name" value="Ank_2"/>
    <property type="match status" value="3"/>
</dbReference>
<dbReference type="SMART" id="SM00636">
    <property type="entry name" value="Glyco_18"/>
    <property type="match status" value="1"/>
</dbReference>
<evidence type="ECO:0000256" key="6">
    <source>
        <dbReference type="ARBA" id="ARBA00023024"/>
    </source>
</evidence>
<comment type="similarity">
    <text evidence="2">Belongs to the glycosyl hydrolase 18 family. Chitinase class V subfamily.</text>
</comment>
<gene>
    <name evidence="14" type="ORF">CNMCM8927_002914</name>
</gene>
<keyword evidence="4" id="KW-0677">Repeat</keyword>
<dbReference type="GO" id="GO:0000272">
    <property type="term" value="P:polysaccharide catabolic process"/>
    <property type="evidence" value="ECO:0007669"/>
    <property type="project" value="UniProtKB-KW"/>
</dbReference>
<dbReference type="InterPro" id="IPR029070">
    <property type="entry name" value="Chitinase_insertion_sf"/>
</dbReference>
<dbReference type="InterPro" id="IPR011583">
    <property type="entry name" value="Chitinase_II/V-like_cat"/>
</dbReference>
<keyword evidence="5 12" id="KW-0378">Hydrolase</keyword>
<feature type="repeat" description="ANK" evidence="11">
    <location>
        <begin position="1391"/>
        <end position="1423"/>
    </location>
</feature>
<dbReference type="PRINTS" id="PR01415">
    <property type="entry name" value="ANKYRIN"/>
</dbReference>
<dbReference type="Gene3D" id="1.25.40.20">
    <property type="entry name" value="Ankyrin repeat-containing domain"/>
    <property type="match status" value="3"/>
</dbReference>
<keyword evidence="7 11" id="KW-0040">ANK repeat</keyword>
<evidence type="ECO:0000256" key="1">
    <source>
        <dbReference type="ARBA" id="ARBA00000822"/>
    </source>
</evidence>
<dbReference type="GO" id="GO:0008061">
    <property type="term" value="F:chitin binding"/>
    <property type="evidence" value="ECO:0007669"/>
    <property type="project" value="InterPro"/>
</dbReference>
<dbReference type="PROSITE" id="PS01095">
    <property type="entry name" value="GH18_1"/>
    <property type="match status" value="1"/>
</dbReference>
<dbReference type="InterPro" id="IPR049192">
    <property type="entry name" value="DUF4246_C"/>
</dbReference>
<dbReference type="PANTHER" id="PTHR24173:SF74">
    <property type="entry name" value="ANKYRIN REPEAT DOMAIN-CONTAINING PROTEIN 16"/>
    <property type="match status" value="1"/>
</dbReference>
<evidence type="ECO:0000256" key="5">
    <source>
        <dbReference type="ARBA" id="ARBA00022801"/>
    </source>
</evidence>
<evidence type="ECO:0000256" key="12">
    <source>
        <dbReference type="RuleBase" id="RU000489"/>
    </source>
</evidence>
<dbReference type="SUPFAM" id="SSF48403">
    <property type="entry name" value="Ankyrin repeat"/>
    <property type="match status" value="3"/>
</dbReference>
<dbReference type="SUPFAM" id="SSF54556">
    <property type="entry name" value="Chitinase insertion domain"/>
    <property type="match status" value="1"/>
</dbReference>
<sequence>MHFELSNRSDGPLRVPGMDGIPLHHELPVGQRFAHAVADWRRDPRLTKPEMSMLHFMEYVTEQPGWEDSIESHVPIMEQWQQKAFSTFDLTPRAWEWCLAELKDKAWELKRTDYVTIKDGDSPVAKSDRLVSYSLLQNLRKELEPLLDDRTASFDESGKSSPLRHLVDPSLHPLVYERTNVLVDGGRHWLDPAGPSLQTSVRKLPRPTIPPQDSFDFLTPKTDYESPYGHRDDERGETKASFFSDKFQWLPCEVEFPDGPGRPRISSYINNLPWTQNGAYKAFEELLAQVIPLWNEVLVIGTQGRKPMRIRTYDIPQRHKEEAIQKRNDLIALYRSPRSAFTDQQWSELCAKVRSYLALPEYDNLKGLRVDKTQDEFPADILGSLTDEQWNSPKTLIKAVEEKFRRRNIFELPEPGISFTYEEWKRGKNTGRPVMPRVNISEPNQPFDPIPDHEYYSINLTGIGDGLQVIFKVSSVDLTPDRPSYEGDSDFQVAGMLNERIVATAVCYYDVDNIDGARISFQQEARMNEYEFNLFHPNKIELAWDIPHWDYFARPTPSPPQALQDLGSIATTSNGRLLAWPNTLRYKAEPFSLVDSSRPGHLRYITIHLVDPHYRICSTRNVPPQQHDWWPKAMEMSNNLHGAPLLRQETEVLPMPVQESLEVQKETNLEREKAMENGSIDWVVGYCEQWSIKRHCEYFRPEEIPAGYYTHVNFAFASINPETFEVVEAEPWDDVLWERMRSLRLEQPSVEIWVALGGWLFNDPDQPMKSTFSDIAGSEENQKKFAKSLLAMMSKYGFDGVDIDWEYLVAEERSGRKEDYENFPKWMRNLRSQLQSSGKKYGLTLTLPASYWYLQHFDIKRLQESVDWFNAMSYGMHGTWDQNNTWVGPFLNPHTNLTEIKGALDLIWRNDIEPSKVTMGLAYYGRSFTLSSPDCFEPGCTYKSGGNAGQCSSTVGFLLNSEIQTIINENGLTPKFYEEDAVKAIHWVTSGCLLGGVMVWEISHDDHKSTSAEGLMTGLGKNRMQLPSYSAASAAPSTLTKRNDSAGSNVDVCRWTNCGENCPAGWKWIRRADSDTLSDVDLPSCQWRGMPKHGGNCSPGCKDGEVEWVGSAGLCSSSGGHKDCPSDYPTFVFAGSNAAGGEQTCTQGAKSFCCKGEVPWQFKKCSWQKKATNFLRAETFCESSCPEGQTRLGMHAGDCGLRWEAYCCAGDPPPPPKTDDGGPPAPSAAGNHYYATELAEFARTLYDQGYLGAQAFRLIYPGNDNPLEFHTSQYQQFGDGMNRNFLMVEREIMAGWTKKSNLATARHLLNRNVSPDEPYSDPPLSVAIRHQRLDIVQLLYEHNVKGFMDEFNRTEIHIAARVGNLAILEFIWNKLKPRHQYDGFLHRADLDGMTPLHYAAASGSLDCVRFLLHEGADVNSCPEHSMTPLHYAAKSPHAREIIEVLVQAGAQVDAAASNGESALFSAVESDDKDAVAALLCAGASVTLRNQYNETVLHTAAYSSSLSLLQRLVDARADITARSTSNSTILHRAAEAGRVETVAWILQHTHLPADDANSYGWTPLHFAAAKNHLSTVKFLVEECGADISALTSFPRNASALHLATYCFGEDPIPRANCTRPVADNTSLISYLLAHGADVWARADDGILMGGYESGENIFRELHECTSGPESEDNCDTVTPLDCAAAIGSIPKAEALLAAGADINARSRTGMGWTALLHAVTTLPPHSPGGPITPIIRCLIQNGADVRIVDTKGRSVVHYLCYYLRATEPVREFLVETGVYKEDLEAALDLKVMPGLMRDLIYQNQS</sequence>
<feature type="repeat" description="ANK" evidence="11">
    <location>
        <begin position="1674"/>
        <end position="1706"/>
    </location>
</feature>
<dbReference type="Pfam" id="PF00704">
    <property type="entry name" value="Glyco_hydro_18"/>
    <property type="match status" value="1"/>
</dbReference>
<dbReference type="InterPro" id="IPR017853">
    <property type="entry name" value="GH"/>
</dbReference>
<dbReference type="InterPro" id="IPR001579">
    <property type="entry name" value="Glyco_hydro_18_chit_AS"/>
</dbReference>
<dbReference type="PROSITE" id="PS50088">
    <property type="entry name" value="ANK_REPEAT"/>
    <property type="match status" value="6"/>
</dbReference>